<dbReference type="InterPro" id="IPR050855">
    <property type="entry name" value="NDM-1-like"/>
</dbReference>
<dbReference type="SMART" id="SM00849">
    <property type="entry name" value="Lactamase_B"/>
    <property type="match status" value="1"/>
</dbReference>
<dbReference type="PANTHER" id="PTHR42951:SF22">
    <property type="entry name" value="METALLO BETA-LACTAMASE SUPERFAMILY LIPOPROTEIN"/>
    <property type="match status" value="1"/>
</dbReference>
<feature type="domain" description="Metallo-beta-lactamase" evidence="1">
    <location>
        <begin position="16"/>
        <end position="219"/>
    </location>
</feature>
<keyword evidence="3" id="KW-1185">Reference proteome</keyword>
<dbReference type="RefSeq" id="WP_191154293.1">
    <property type="nucleotide sequence ID" value="NZ_JACWUN010000004.1"/>
</dbReference>
<evidence type="ECO:0000313" key="3">
    <source>
        <dbReference type="Proteomes" id="UP000632828"/>
    </source>
</evidence>
<proteinExistence type="predicted"/>
<name>A0A8J6UQY4_9BACT</name>
<evidence type="ECO:0000259" key="1">
    <source>
        <dbReference type="SMART" id="SM00849"/>
    </source>
</evidence>
<dbReference type="Pfam" id="PF00753">
    <property type="entry name" value="Lactamase_B"/>
    <property type="match status" value="1"/>
</dbReference>
<protein>
    <submittedName>
        <fullName evidence="2">MBL fold metallo-hydrolase</fullName>
    </submittedName>
</protein>
<dbReference type="Gene3D" id="3.60.15.10">
    <property type="entry name" value="Ribonuclease Z/Hydroxyacylglutathione hydrolase-like"/>
    <property type="match status" value="1"/>
</dbReference>
<dbReference type="Proteomes" id="UP000632828">
    <property type="component" value="Unassembled WGS sequence"/>
</dbReference>
<dbReference type="AlphaFoldDB" id="A0A8J6UQY4"/>
<gene>
    <name evidence="2" type="ORF">ICT70_04980</name>
</gene>
<dbReference type="PANTHER" id="PTHR42951">
    <property type="entry name" value="METALLO-BETA-LACTAMASE DOMAIN-CONTAINING"/>
    <property type="match status" value="1"/>
</dbReference>
<dbReference type="SUPFAM" id="SSF56281">
    <property type="entry name" value="Metallo-hydrolase/oxidoreductase"/>
    <property type="match status" value="1"/>
</dbReference>
<evidence type="ECO:0000313" key="2">
    <source>
        <dbReference type="EMBL" id="MBD1400021.1"/>
    </source>
</evidence>
<dbReference type="InterPro" id="IPR001279">
    <property type="entry name" value="Metallo-B-lactamas"/>
</dbReference>
<dbReference type="InterPro" id="IPR036866">
    <property type="entry name" value="RibonucZ/Hydroxyglut_hydro"/>
</dbReference>
<reference evidence="2" key="1">
    <citation type="submission" date="2020-09" db="EMBL/GenBank/DDBJ databases">
        <title>Pelobacter alkaliphilus sp. nov., a novel anaerobic arsenate-reducing bacterium from terrestrial mud volcano.</title>
        <authorList>
            <person name="Khomyakova M.A."/>
            <person name="Merkel A.Y."/>
            <person name="Slobodkin A.I."/>
        </authorList>
    </citation>
    <scope>NUCLEOTIDE SEQUENCE</scope>
    <source>
        <strain evidence="2">M08fum</strain>
    </source>
</reference>
<organism evidence="2 3">
    <name type="scientific">Pelovirga terrestris</name>
    <dbReference type="NCBI Taxonomy" id="2771352"/>
    <lineage>
        <taxon>Bacteria</taxon>
        <taxon>Pseudomonadati</taxon>
        <taxon>Thermodesulfobacteriota</taxon>
        <taxon>Desulfuromonadia</taxon>
        <taxon>Geobacterales</taxon>
        <taxon>Geobacteraceae</taxon>
        <taxon>Pelovirga</taxon>
    </lineage>
</organism>
<dbReference type="EMBL" id="JACWUN010000004">
    <property type="protein sequence ID" value="MBD1400021.1"/>
    <property type="molecule type" value="Genomic_DNA"/>
</dbReference>
<sequence length="314" mass="35377">MVPQQHTLKTPYLVGPVHCYTATIGDDPVLFDTGPPTPEARNYLQRHLDLKHLRHVIISHCHIDHYGLAHWLEQKTDATIYLPFRDSLKIERHEQRLQLMYELLQFFGFSNEFLSRFAASMEDGSVFPTLPTRYRIIEDDLPPHLGIEVTSCPGHSQSDLVLAGATWAVTGDVLLRGIFQSPLLDVDLLSGERFRNYDAYCATLLKLAGLRDKTILPGHRYSIESVDTNIIFYVTKLLERGAKVKQIDPARSVAEVAQELLAGKPCPPFAVYLKASELVFIRDFLAQPDALRRALETIGLFSTVSDLYHAALAP</sequence>
<accession>A0A8J6UQY4</accession>
<comment type="caution">
    <text evidence="2">The sequence shown here is derived from an EMBL/GenBank/DDBJ whole genome shotgun (WGS) entry which is preliminary data.</text>
</comment>